<name>A0ABT1I8N5_9PSEU</name>
<dbReference type="EMBL" id="JAMTCO010000003">
    <property type="protein sequence ID" value="MCP2268942.1"/>
    <property type="molecule type" value="Genomic_DNA"/>
</dbReference>
<protein>
    <submittedName>
        <fullName evidence="1">Uncharacterized protein</fullName>
    </submittedName>
</protein>
<proteinExistence type="predicted"/>
<gene>
    <name evidence="1" type="ORF">LV75_001429</name>
</gene>
<organism evidence="1 2">
    <name type="scientific">Actinokineospora diospyrosa</name>
    <dbReference type="NCBI Taxonomy" id="103728"/>
    <lineage>
        <taxon>Bacteria</taxon>
        <taxon>Bacillati</taxon>
        <taxon>Actinomycetota</taxon>
        <taxon>Actinomycetes</taxon>
        <taxon>Pseudonocardiales</taxon>
        <taxon>Pseudonocardiaceae</taxon>
        <taxon>Actinokineospora</taxon>
    </lineage>
</organism>
<evidence type="ECO:0000313" key="2">
    <source>
        <dbReference type="Proteomes" id="UP001205185"/>
    </source>
</evidence>
<reference evidence="1 2" key="1">
    <citation type="submission" date="2022-06" db="EMBL/GenBank/DDBJ databases">
        <title>Genomic Encyclopedia of Archaeal and Bacterial Type Strains, Phase II (KMG-II): from individual species to whole genera.</title>
        <authorList>
            <person name="Goeker M."/>
        </authorList>
    </citation>
    <scope>NUCLEOTIDE SEQUENCE [LARGE SCALE GENOMIC DNA]</scope>
    <source>
        <strain evidence="1 2">DSM 44255</strain>
    </source>
</reference>
<dbReference type="Proteomes" id="UP001205185">
    <property type="component" value="Unassembled WGS sequence"/>
</dbReference>
<sequence length="117" mass="12462">MNPDDPDLVVVAASFDDAEAASAALTRSSDLRPTDQAVLRHHLSLPADRVGEAAALIAQDGYVLREVLPFDGGPVLAYALRAQVVTALECARERSRMASLATRLGGHALGWDVLQTR</sequence>
<evidence type="ECO:0000313" key="1">
    <source>
        <dbReference type="EMBL" id="MCP2268942.1"/>
    </source>
</evidence>
<comment type="caution">
    <text evidence="1">The sequence shown here is derived from an EMBL/GenBank/DDBJ whole genome shotgun (WGS) entry which is preliminary data.</text>
</comment>
<keyword evidence="2" id="KW-1185">Reference proteome</keyword>
<accession>A0ABT1I8N5</accession>